<name>A0ABQ8R9H7_FUSEQ</name>
<dbReference type="PANTHER" id="PTHR10188:SF6">
    <property type="entry name" value="N(4)-(BETA-N-ACETYLGLUCOSAMINYL)-L-ASPARAGINASE"/>
    <property type="match status" value="1"/>
</dbReference>
<organism evidence="2 3">
    <name type="scientific">Fusarium equiseti</name>
    <name type="common">Fusarium scirpi</name>
    <dbReference type="NCBI Taxonomy" id="61235"/>
    <lineage>
        <taxon>Eukaryota</taxon>
        <taxon>Fungi</taxon>
        <taxon>Dikarya</taxon>
        <taxon>Ascomycota</taxon>
        <taxon>Pezizomycotina</taxon>
        <taxon>Sordariomycetes</taxon>
        <taxon>Hypocreomycetidae</taxon>
        <taxon>Hypocreales</taxon>
        <taxon>Nectriaceae</taxon>
        <taxon>Fusarium</taxon>
        <taxon>Fusarium incarnatum-equiseti species complex</taxon>
    </lineage>
</organism>
<dbReference type="Gene3D" id="3.60.20.30">
    <property type="entry name" value="(Glycosyl)asparaginase"/>
    <property type="match status" value="1"/>
</dbReference>
<feature type="chain" id="PRO_5045160598" evidence="1">
    <location>
        <begin position="20"/>
        <end position="563"/>
    </location>
</feature>
<evidence type="ECO:0000313" key="3">
    <source>
        <dbReference type="Proteomes" id="UP001152024"/>
    </source>
</evidence>
<sequence length="563" mass="60742">MTPVSLLLRIASFVAFAQAGNSPGLPFVINTWGGDFTAATDAAFNALQKSKTSAVDAVEIGGLTCERNQCDGSVGYGGSPDENCETTLDALIIDGDTMNTGAVAALRRVKDAISVARHVLEYTSHSLLAGDQATQFAVQNGFKTTNLTTKASAKKCKEWQSSKCQPNYRVNVSPNPEHFCGPYRPLAKNKATQQKAQSSHDTLSLIAITKDGSLAAGTTTNGASHKIPGRVGDGPIVGSGSYADSSLGGCGATGDGDIMLRFLPCYQALDSLSRGLSPKEAAEDAVLRMVRKFSDLKSGIVVVDRYGNHGAAGSGWEFTYSYRGGKMKKTKVVKVKPVQEHSELQQLLENNYGVSCLFRLDETDDEEATRSKSETLAAETRDGNACITIRTAHQRMTFIFPLSATSTEAAVLATALRFEHTVPMMGADFCAVYYGQVAAHGLLGFKSIQEPQKADEASGWENVLKFHWLPDCGKELEPADSTESIDATIDRIIQRLSVAKGNGLPPSSPTEGAGYIGQWLHGGVWLRSGHIFRIQHDTKEEAIFFRDMINMHWMYQRVGMISC</sequence>
<proteinExistence type="predicted"/>
<gene>
    <name evidence="2" type="ORF">NW768_006854</name>
</gene>
<evidence type="ECO:0000313" key="2">
    <source>
        <dbReference type="EMBL" id="KAJ4129884.1"/>
    </source>
</evidence>
<dbReference type="InterPro" id="IPR029055">
    <property type="entry name" value="Ntn_hydrolases_N"/>
</dbReference>
<dbReference type="Pfam" id="PF01112">
    <property type="entry name" value="Asparaginase_2"/>
    <property type="match status" value="1"/>
</dbReference>
<accession>A0ABQ8R9H7</accession>
<reference evidence="2" key="1">
    <citation type="submission" date="2022-09" db="EMBL/GenBank/DDBJ databases">
        <title>Fusarium specimens isolated from Avocado Roots.</title>
        <authorList>
            <person name="Stajich J."/>
            <person name="Roper C."/>
            <person name="Heimlech-Rivalta G."/>
        </authorList>
    </citation>
    <scope>NUCLEOTIDE SEQUENCE</scope>
    <source>
        <strain evidence="2">CF00095</strain>
    </source>
</reference>
<dbReference type="Proteomes" id="UP001152024">
    <property type="component" value="Unassembled WGS sequence"/>
</dbReference>
<dbReference type="SUPFAM" id="SSF56235">
    <property type="entry name" value="N-terminal nucleophile aminohydrolases (Ntn hydrolases)"/>
    <property type="match status" value="1"/>
</dbReference>
<keyword evidence="3" id="KW-1185">Reference proteome</keyword>
<dbReference type="CDD" id="cd04513">
    <property type="entry name" value="Glycosylasparaginase"/>
    <property type="match status" value="1"/>
</dbReference>
<dbReference type="EMBL" id="JAOQBH010000010">
    <property type="protein sequence ID" value="KAJ4129884.1"/>
    <property type="molecule type" value="Genomic_DNA"/>
</dbReference>
<feature type="signal peptide" evidence="1">
    <location>
        <begin position="1"/>
        <end position="19"/>
    </location>
</feature>
<comment type="caution">
    <text evidence="2">The sequence shown here is derived from an EMBL/GenBank/DDBJ whole genome shotgun (WGS) entry which is preliminary data.</text>
</comment>
<keyword evidence="1" id="KW-0732">Signal</keyword>
<dbReference type="PANTHER" id="PTHR10188">
    <property type="entry name" value="L-ASPARAGINASE"/>
    <property type="match status" value="1"/>
</dbReference>
<protein>
    <submittedName>
        <fullName evidence="2">Uncharacterized protein</fullName>
    </submittedName>
</protein>
<dbReference type="InterPro" id="IPR000246">
    <property type="entry name" value="Peptidase_T2"/>
</dbReference>
<evidence type="ECO:0000256" key="1">
    <source>
        <dbReference type="SAM" id="SignalP"/>
    </source>
</evidence>